<gene>
    <name evidence="1" type="ORF">CH371_06905</name>
</gene>
<accession>A0A2M9ZH12</accession>
<evidence type="ECO:0000313" key="2">
    <source>
        <dbReference type="Proteomes" id="UP000231912"/>
    </source>
</evidence>
<proteinExistence type="predicted"/>
<comment type="caution">
    <text evidence="1">The sequence shown here is derived from an EMBL/GenBank/DDBJ whole genome shotgun (WGS) entry which is preliminary data.</text>
</comment>
<dbReference type="AlphaFoldDB" id="A0A2M9ZH12"/>
<reference evidence="1 2" key="1">
    <citation type="submission" date="2017-07" db="EMBL/GenBank/DDBJ databases">
        <title>Leptospira spp. isolated from tropical soils.</title>
        <authorList>
            <person name="Thibeaux R."/>
            <person name="Iraola G."/>
            <person name="Ferres I."/>
            <person name="Bierque E."/>
            <person name="Girault D."/>
            <person name="Soupe-Gilbert M.-E."/>
            <person name="Picardeau M."/>
            <person name="Goarant C."/>
        </authorList>
    </citation>
    <scope>NUCLEOTIDE SEQUENCE [LARGE SCALE GENOMIC DNA]</scope>
    <source>
        <strain evidence="1 2">FH2-C-A2</strain>
    </source>
</reference>
<sequence length="123" mass="13654">MKYLYILPAVFIAVFLFFSDVVQASGGFGGGGVAGQTLRGKEREKFNLGKAIYNGEVALGEKKEESVKAQKNRLEYLQGSLPNSEKGRVNLEDLSGKLTEEQISALEFFVSVRFNVKLEEKKE</sequence>
<evidence type="ECO:0000313" key="1">
    <source>
        <dbReference type="EMBL" id="PJZ67722.1"/>
    </source>
</evidence>
<organism evidence="1 2">
    <name type="scientific">Leptospira wolffii</name>
    <dbReference type="NCBI Taxonomy" id="409998"/>
    <lineage>
        <taxon>Bacteria</taxon>
        <taxon>Pseudomonadati</taxon>
        <taxon>Spirochaetota</taxon>
        <taxon>Spirochaetia</taxon>
        <taxon>Leptospirales</taxon>
        <taxon>Leptospiraceae</taxon>
        <taxon>Leptospira</taxon>
    </lineage>
</organism>
<protein>
    <submittedName>
        <fullName evidence="1">Uncharacterized protein</fullName>
    </submittedName>
</protein>
<dbReference type="RefSeq" id="WP_100758154.1">
    <property type="nucleotide sequence ID" value="NZ_NPDT01000001.1"/>
</dbReference>
<dbReference type="EMBL" id="NPDT01000001">
    <property type="protein sequence ID" value="PJZ67722.1"/>
    <property type="molecule type" value="Genomic_DNA"/>
</dbReference>
<dbReference type="Proteomes" id="UP000231912">
    <property type="component" value="Unassembled WGS sequence"/>
</dbReference>
<name>A0A2M9ZH12_9LEPT</name>